<keyword evidence="3" id="KW-0677">Repeat</keyword>
<dbReference type="SFLD" id="SFLDG01016">
    <property type="entry name" value="Prenyltransferase_Like_2"/>
    <property type="match status" value="1"/>
</dbReference>
<evidence type="ECO:0000256" key="1">
    <source>
        <dbReference type="ARBA" id="ARBA00004999"/>
    </source>
</evidence>
<organism evidence="7 8">
    <name type="scientific">Terriglobus albidus</name>
    <dbReference type="NCBI Taxonomy" id="1592106"/>
    <lineage>
        <taxon>Bacteria</taxon>
        <taxon>Pseudomonadati</taxon>
        <taxon>Acidobacteriota</taxon>
        <taxon>Terriglobia</taxon>
        <taxon>Terriglobales</taxon>
        <taxon>Acidobacteriaceae</taxon>
        <taxon>Terriglobus</taxon>
    </lineage>
</organism>
<evidence type="ECO:0000313" key="7">
    <source>
        <dbReference type="EMBL" id="QEE31020.1"/>
    </source>
</evidence>
<dbReference type="EMBL" id="CP042806">
    <property type="protein sequence ID" value="QEE31020.1"/>
    <property type="molecule type" value="Genomic_DNA"/>
</dbReference>
<dbReference type="NCBIfam" id="TIGR01507">
    <property type="entry name" value="hopene_cyclase"/>
    <property type="match status" value="1"/>
</dbReference>
<dbReference type="InterPro" id="IPR008930">
    <property type="entry name" value="Terpenoid_cyclase/PrenylTrfase"/>
</dbReference>
<dbReference type="Pfam" id="PF13249">
    <property type="entry name" value="SQHop_cyclase_N"/>
    <property type="match status" value="1"/>
</dbReference>
<dbReference type="KEGG" id="talb:FTW19_25255"/>
<dbReference type="SUPFAM" id="SSF48239">
    <property type="entry name" value="Terpenoid cyclases/Protein prenyltransferases"/>
    <property type="match status" value="2"/>
</dbReference>
<dbReference type="GO" id="GO:0016104">
    <property type="term" value="P:triterpenoid biosynthetic process"/>
    <property type="evidence" value="ECO:0007669"/>
    <property type="project" value="InterPro"/>
</dbReference>
<dbReference type="EC" id="5.4.99.17" evidence="7"/>
<dbReference type="InterPro" id="IPR032696">
    <property type="entry name" value="SQ_cyclase_C"/>
</dbReference>
<evidence type="ECO:0000313" key="8">
    <source>
        <dbReference type="Proteomes" id="UP000321820"/>
    </source>
</evidence>
<dbReference type="RefSeq" id="WP_147650314.1">
    <property type="nucleotide sequence ID" value="NZ_CP042806.1"/>
</dbReference>
<protein>
    <submittedName>
        <fullName evidence="7">Squalene--hopene cyclase</fullName>
        <ecNumber evidence="7">5.4.99.17</ecNumber>
    </submittedName>
</protein>
<dbReference type="GO" id="GO:0051007">
    <property type="term" value="F:squalene-hopene cyclase activity"/>
    <property type="evidence" value="ECO:0007669"/>
    <property type="project" value="UniProtKB-EC"/>
</dbReference>
<dbReference type="Gene3D" id="1.50.10.20">
    <property type="match status" value="2"/>
</dbReference>
<keyword evidence="8" id="KW-1185">Reference proteome</keyword>
<evidence type="ECO:0000256" key="4">
    <source>
        <dbReference type="ARBA" id="ARBA00023235"/>
    </source>
</evidence>
<name>A0A5B9EJF4_9BACT</name>
<evidence type="ECO:0000256" key="3">
    <source>
        <dbReference type="ARBA" id="ARBA00022737"/>
    </source>
</evidence>
<comment type="pathway">
    <text evidence="1">Secondary metabolite biosynthesis; hopanoid biosynthesis.</text>
</comment>
<dbReference type="OrthoDB" id="9758578at2"/>
<evidence type="ECO:0000259" key="6">
    <source>
        <dbReference type="Pfam" id="PF13249"/>
    </source>
</evidence>
<dbReference type="UniPathway" id="UPA00337"/>
<reference evidence="7 8" key="1">
    <citation type="submission" date="2019-08" db="EMBL/GenBank/DDBJ databases">
        <title>Complete genome sequence of Terriglobus albidus strain ORNL.</title>
        <authorList>
            <person name="Podar M."/>
        </authorList>
    </citation>
    <scope>NUCLEOTIDE SEQUENCE [LARGE SCALE GENOMIC DNA]</scope>
    <source>
        <strain evidence="7 8">ORNL</strain>
    </source>
</reference>
<dbReference type="InterPro" id="IPR032697">
    <property type="entry name" value="SQ_cyclase_N"/>
</dbReference>
<evidence type="ECO:0000259" key="5">
    <source>
        <dbReference type="Pfam" id="PF13243"/>
    </source>
</evidence>
<evidence type="ECO:0000256" key="2">
    <source>
        <dbReference type="ARBA" id="ARBA00009755"/>
    </source>
</evidence>
<dbReference type="GO" id="GO:0005811">
    <property type="term" value="C:lipid droplet"/>
    <property type="evidence" value="ECO:0007669"/>
    <property type="project" value="InterPro"/>
</dbReference>
<dbReference type="PANTHER" id="PTHR11764:SF20">
    <property type="entry name" value="LANOSTEROL SYNTHASE"/>
    <property type="match status" value="1"/>
</dbReference>
<dbReference type="InterPro" id="IPR018333">
    <property type="entry name" value="Squalene_cyclase"/>
</dbReference>
<gene>
    <name evidence="7" type="primary">shc</name>
    <name evidence="7" type="ORF">FTW19_25255</name>
</gene>
<accession>A0A5B9EJF4</accession>
<sequence length="666" mass="74416">MREQFGSAVPAIVSVGSLELDQQNEELSQQSITQLEQQLSLTAEALLRKQHADGYWCGDLTADSTLASDYVLLQLWLFPPEEGGAWTPPCAQRTAKLVRYLKACQLADGGWNLFAQGEADVNATVKAYTALKIMGEDVDSRCMRAARERILELGGLQACNSYTKINLSLFGLFPREFVPTVPAEIMIVPGSFLYEMSSWTRTIIVPLSIIQGLGAQRTAPSGMTLQELIYPGSPITMPRKDLTSELFLHADKLLKHWERRGVQKIRGRAIAAAERWMLEHLQHSEGLGAIYPSMMYAIMAMDSLGYERDQPDMIEAIRHFDELLLEREDVIEFQPCKSPVWDTAIAAFALGETGDIDTESMTRAADWLLSKEVRRKGDWSAKRPNLRPSGWAFEFANDFYPDIDDTAMVLLALQHIRASNPGRQARAEQRAIDWLLGMQSADGGWAAFDVDNDWQLLNKVPFADHNAMLDPTCADITGRVLEALSKRGLGPKHPAIVKGVQYLLSSQEQNGSWYGRWGVNYVYGTFLAMRGLIATGDSRAHSAVEKAARWLLSVQNKDGGWGESCVSYEVDRFVAAESTPTQTAWALVGLMASGKGRSSQVQRGIEWLLENQRADGDWDEALTTGTGFPNVFYLSYHLYRMYFPALALATYRRELMRAPMRMQATI</sequence>
<keyword evidence="4 7" id="KW-0413">Isomerase</keyword>
<dbReference type="PANTHER" id="PTHR11764">
    <property type="entry name" value="TERPENE CYCLASE/MUTASE FAMILY MEMBER"/>
    <property type="match status" value="1"/>
</dbReference>
<feature type="domain" description="Squalene cyclase C-terminal" evidence="5">
    <location>
        <begin position="338"/>
        <end position="653"/>
    </location>
</feature>
<dbReference type="NCBIfam" id="TIGR01787">
    <property type="entry name" value="squalene_cyclas"/>
    <property type="match status" value="1"/>
</dbReference>
<comment type="similarity">
    <text evidence="2">Belongs to the terpene cyclase/mutase family.</text>
</comment>
<dbReference type="AlphaFoldDB" id="A0A5B9EJF4"/>
<dbReference type="Proteomes" id="UP000321820">
    <property type="component" value="Chromosome"/>
</dbReference>
<dbReference type="InterPro" id="IPR006400">
    <property type="entry name" value="Hopene-cyclase"/>
</dbReference>
<feature type="domain" description="Squalene cyclase N-terminal" evidence="6">
    <location>
        <begin position="42"/>
        <end position="328"/>
    </location>
</feature>
<dbReference type="Pfam" id="PF13243">
    <property type="entry name" value="SQHop_cyclase_C"/>
    <property type="match status" value="1"/>
</dbReference>
<proteinExistence type="inferred from homology"/>